<organism evidence="1 2">
    <name type="scientific">Mycena albidolilacea</name>
    <dbReference type="NCBI Taxonomy" id="1033008"/>
    <lineage>
        <taxon>Eukaryota</taxon>
        <taxon>Fungi</taxon>
        <taxon>Dikarya</taxon>
        <taxon>Basidiomycota</taxon>
        <taxon>Agaricomycotina</taxon>
        <taxon>Agaricomycetes</taxon>
        <taxon>Agaricomycetidae</taxon>
        <taxon>Agaricales</taxon>
        <taxon>Marasmiineae</taxon>
        <taxon>Mycenaceae</taxon>
        <taxon>Mycena</taxon>
    </lineage>
</organism>
<dbReference type="Proteomes" id="UP001218218">
    <property type="component" value="Unassembled WGS sequence"/>
</dbReference>
<evidence type="ECO:0000313" key="2">
    <source>
        <dbReference type="Proteomes" id="UP001218218"/>
    </source>
</evidence>
<accession>A0AAD6ZS97</accession>
<reference evidence="1" key="1">
    <citation type="submission" date="2023-03" db="EMBL/GenBank/DDBJ databases">
        <title>Massive genome expansion in bonnet fungi (Mycena s.s.) driven by repeated elements and novel gene families across ecological guilds.</title>
        <authorList>
            <consortium name="Lawrence Berkeley National Laboratory"/>
            <person name="Harder C.B."/>
            <person name="Miyauchi S."/>
            <person name="Viragh M."/>
            <person name="Kuo A."/>
            <person name="Thoen E."/>
            <person name="Andreopoulos B."/>
            <person name="Lu D."/>
            <person name="Skrede I."/>
            <person name="Drula E."/>
            <person name="Henrissat B."/>
            <person name="Morin E."/>
            <person name="Kohler A."/>
            <person name="Barry K."/>
            <person name="LaButti K."/>
            <person name="Morin E."/>
            <person name="Salamov A."/>
            <person name="Lipzen A."/>
            <person name="Mereny Z."/>
            <person name="Hegedus B."/>
            <person name="Baldrian P."/>
            <person name="Stursova M."/>
            <person name="Weitz H."/>
            <person name="Taylor A."/>
            <person name="Grigoriev I.V."/>
            <person name="Nagy L.G."/>
            <person name="Martin F."/>
            <person name="Kauserud H."/>
        </authorList>
    </citation>
    <scope>NUCLEOTIDE SEQUENCE</scope>
    <source>
        <strain evidence="1">CBHHK002</strain>
    </source>
</reference>
<gene>
    <name evidence="1" type="ORF">DFH08DRAFT_877678</name>
</gene>
<dbReference type="AlphaFoldDB" id="A0AAD6ZS97"/>
<comment type="caution">
    <text evidence="1">The sequence shown here is derived from an EMBL/GenBank/DDBJ whole genome shotgun (WGS) entry which is preliminary data.</text>
</comment>
<protein>
    <submittedName>
        <fullName evidence="1">Uncharacterized protein</fullName>
    </submittedName>
</protein>
<name>A0AAD6ZS97_9AGAR</name>
<proteinExistence type="predicted"/>
<dbReference type="EMBL" id="JARIHO010000030">
    <property type="protein sequence ID" value="KAJ7336881.1"/>
    <property type="molecule type" value="Genomic_DNA"/>
</dbReference>
<sequence>MPSITPSLPLELEREIFVLAARLHPGSIPALLRVALRVLAWTEPYLYRVLRISQHQRSLTRVRALMRATKSKPASFFHDAIRHLVVGPCPTWTQINTLAVLKLCTGVTDFAALGELADPCMLPALARMRLQRMAGNLTRLFGGRVNMQHSIFASITHLDVFDRIAEGETHISTRIPALPALTHLSFHNDVVPWTKMQRVLQECPRLDVLVNLWHSTKRRYAYEKTANIPIHDVRIVLYLYNDYWGEWEADAMGLRPSFWSVADEFVARKRKGLIKAHDYWAINWESALGTHFI</sequence>
<evidence type="ECO:0000313" key="1">
    <source>
        <dbReference type="EMBL" id="KAJ7336881.1"/>
    </source>
</evidence>
<keyword evidence="2" id="KW-1185">Reference proteome</keyword>